<evidence type="ECO:0000256" key="5">
    <source>
        <dbReference type="ARBA" id="ARBA00023004"/>
    </source>
</evidence>
<dbReference type="Proteomes" id="UP000005087">
    <property type="component" value="Chromosome"/>
</dbReference>
<comment type="similarity">
    <text evidence="1">Belongs to the cysteine dioxygenase family.</text>
</comment>
<keyword evidence="5 6" id="KW-0408">Iron</keyword>
<evidence type="ECO:0000256" key="3">
    <source>
        <dbReference type="ARBA" id="ARBA00022964"/>
    </source>
</evidence>
<evidence type="ECO:0000256" key="6">
    <source>
        <dbReference type="PIRSR" id="PIRSR610300-51"/>
    </source>
</evidence>
<dbReference type="InterPro" id="IPR014710">
    <property type="entry name" value="RmlC-like_jellyroll"/>
</dbReference>
<feature type="binding site" evidence="6">
    <location>
        <position position="123"/>
    </location>
    <ligand>
        <name>Fe cation</name>
        <dbReference type="ChEBI" id="CHEBI:24875"/>
        <note>catalytic</note>
    </ligand>
</feature>
<dbReference type="OrthoDB" id="4217976at2"/>
<dbReference type="Pfam" id="PF05995">
    <property type="entry name" value="CDO_I"/>
    <property type="match status" value="1"/>
</dbReference>
<dbReference type="RefSeq" id="WP_005462209.1">
    <property type="nucleotide sequence ID" value="NZ_CM001484.1"/>
</dbReference>
<dbReference type="CDD" id="cd10548">
    <property type="entry name" value="cupin_CDO"/>
    <property type="match status" value="1"/>
</dbReference>
<dbReference type="EMBL" id="CM001484">
    <property type="protein sequence ID" value="EIE97926.1"/>
    <property type="molecule type" value="Genomic_DNA"/>
</dbReference>
<evidence type="ECO:0000313" key="8">
    <source>
        <dbReference type="Proteomes" id="UP000005087"/>
    </source>
</evidence>
<dbReference type="GO" id="GO:0008198">
    <property type="term" value="F:ferrous iron binding"/>
    <property type="evidence" value="ECO:0007669"/>
    <property type="project" value="TreeGrafter"/>
</dbReference>
<reference evidence="7 8" key="1">
    <citation type="submission" date="2011-09" db="EMBL/GenBank/DDBJ databases">
        <authorList>
            <consortium name="US DOE Joint Genome Institute (JGI-PGF)"/>
            <person name="Lucas S."/>
            <person name="Han J."/>
            <person name="Lapidus A."/>
            <person name="Cheng J.-F."/>
            <person name="Goodwin L."/>
            <person name="Pitluck S."/>
            <person name="Peters L."/>
            <person name="Land M.L."/>
            <person name="Hauser L."/>
            <person name="Brambilla E."/>
            <person name="Klenk H.-P."/>
            <person name="Woyke T.J."/>
        </authorList>
    </citation>
    <scope>NUCLEOTIDE SEQUENCE [LARGE SCALE GENOMIC DNA]</scope>
    <source>
        <strain evidence="7 8">K62</strain>
    </source>
</reference>
<keyword evidence="3" id="KW-0223">Dioxygenase</keyword>
<protein>
    <submittedName>
        <fullName evidence="7">Putative metal-dependent enzyme of the double-stranded beta helix superfamily</fullName>
    </submittedName>
</protein>
<dbReference type="GO" id="GO:0016702">
    <property type="term" value="F:oxidoreductase activity, acting on single donors with incorporation of molecular oxygen, incorporation of two atoms of oxygen"/>
    <property type="evidence" value="ECO:0007669"/>
    <property type="project" value="InterPro"/>
</dbReference>
<keyword evidence="2 6" id="KW-0479">Metal-binding</keyword>
<organism evidence="7 8">
    <name type="scientific">Saccharomonospora glauca K62</name>
    <dbReference type="NCBI Taxonomy" id="928724"/>
    <lineage>
        <taxon>Bacteria</taxon>
        <taxon>Bacillati</taxon>
        <taxon>Actinomycetota</taxon>
        <taxon>Actinomycetes</taxon>
        <taxon>Pseudonocardiales</taxon>
        <taxon>Pseudonocardiaceae</taxon>
        <taxon>Saccharomonospora</taxon>
    </lineage>
</organism>
<dbReference type="PANTHER" id="PTHR12918:SF1">
    <property type="entry name" value="CYSTEINE DIOXYGENASE TYPE 1"/>
    <property type="match status" value="1"/>
</dbReference>
<reference evidence="8" key="2">
    <citation type="submission" date="2012-01" db="EMBL/GenBank/DDBJ databases">
        <title>Noncontiguous Finished sequence of chromosome of Saccharomonospora glauca K62.</title>
        <authorList>
            <consortium name="US DOE Joint Genome Institute"/>
            <person name="Lucas S."/>
            <person name="Han J."/>
            <person name="Lapidus A."/>
            <person name="Cheng J.-F."/>
            <person name="Goodwin L."/>
            <person name="Pitluck S."/>
            <person name="Peters L."/>
            <person name="Mikhailova N."/>
            <person name="Held B."/>
            <person name="Detter J.C."/>
            <person name="Han C."/>
            <person name="Tapia R."/>
            <person name="Land M."/>
            <person name="Hauser L."/>
            <person name="Kyrpides N."/>
            <person name="Ivanova N."/>
            <person name="Pagani I."/>
            <person name="Brambilla E.-M."/>
            <person name="Klenk H.-P."/>
            <person name="Woyke T."/>
        </authorList>
    </citation>
    <scope>NUCLEOTIDE SEQUENCE [LARGE SCALE GENOMIC DNA]</scope>
    <source>
        <strain evidence="8">K62</strain>
    </source>
</reference>
<dbReference type="STRING" id="928724.SacglDRAFT_00991"/>
<evidence type="ECO:0000313" key="7">
    <source>
        <dbReference type="EMBL" id="EIE97926.1"/>
    </source>
</evidence>
<dbReference type="AlphaFoldDB" id="I1CZ02"/>
<gene>
    <name evidence="7" type="ORF">SacglDRAFT_00991</name>
</gene>
<proteinExistence type="inferred from homology"/>
<dbReference type="eggNOG" id="COG5553">
    <property type="taxonomic scope" value="Bacteria"/>
</dbReference>
<name>I1CZ02_9PSEU</name>
<dbReference type="InterPro" id="IPR010300">
    <property type="entry name" value="CDO_1"/>
</dbReference>
<dbReference type="Gene3D" id="2.60.120.10">
    <property type="entry name" value="Jelly Rolls"/>
    <property type="match status" value="1"/>
</dbReference>
<evidence type="ECO:0000256" key="2">
    <source>
        <dbReference type="ARBA" id="ARBA00022723"/>
    </source>
</evidence>
<dbReference type="PANTHER" id="PTHR12918">
    <property type="entry name" value="CYSTEINE DIOXYGENASE"/>
    <property type="match status" value="1"/>
</dbReference>
<keyword evidence="4" id="KW-0560">Oxidoreductase</keyword>
<dbReference type="SUPFAM" id="SSF51182">
    <property type="entry name" value="RmlC-like cupins"/>
    <property type="match status" value="1"/>
</dbReference>
<accession>I1CZ02</accession>
<dbReference type="HOGENOM" id="CLU_102185_0_0_11"/>
<dbReference type="InterPro" id="IPR011051">
    <property type="entry name" value="RmlC_Cupin_sf"/>
</dbReference>
<sequence>MFAVPENTIALPPSDLLTRHPVRTALEFAADRSRWRNLLRYDPDERFAVLVDTVGGHEVWLLSWLPGQHTGVHDHGATTGAWTVVSGRLVEEVYRDPGTSSSEPERHVVAAGQSRVFGPGYSHRVSNPGPDPAISVHVYQDGGRTVRPVAGPEARAETCSGTVIPSGT</sequence>
<evidence type="ECO:0000256" key="4">
    <source>
        <dbReference type="ARBA" id="ARBA00023002"/>
    </source>
</evidence>
<keyword evidence="8" id="KW-1185">Reference proteome</keyword>
<evidence type="ECO:0000256" key="1">
    <source>
        <dbReference type="ARBA" id="ARBA00006622"/>
    </source>
</evidence>
<feature type="binding site" evidence="6">
    <location>
        <position position="73"/>
    </location>
    <ligand>
        <name>Fe cation</name>
        <dbReference type="ChEBI" id="CHEBI:24875"/>
        <note>catalytic</note>
    </ligand>
</feature>
<feature type="binding site" evidence="6">
    <location>
        <position position="75"/>
    </location>
    <ligand>
        <name>Fe cation</name>
        <dbReference type="ChEBI" id="CHEBI:24875"/>
        <note>catalytic</note>
    </ligand>
</feature>